<protein>
    <submittedName>
        <fullName evidence="1">General stress protein</fullName>
    </submittedName>
</protein>
<organism evidence="1 2">
    <name type="scientific">Peribacillus faecalis</name>
    <dbReference type="NCBI Taxonomy" id="2772559"/>
    <lineage>
        <taxon>Bacteria</taxon>
        <taxon>Bacillati</taxon>
        <taxon>Bacillota</taxon>
        <taxon>Bacilli</taxon>
        <taxon>Bacillales</taxon>
        <taxon>Bacillaceae</taxon>
        <taxon>Peribacillus</taxon>
    </lineage>
</organism>
<dbReference type="RefSeq" id="WP_190996744.1">
    <property type="nucleotide sequence ID" value="NZ_JACXSI010000004.1"/>
</dbReference>
<dbReference type="Proteomes" id="UP000602076">
    <property type="component" value="Unassembled WGS sequence"/>
</dbReference>
<sequence>MFGELYGPYDNHTEVLREIHSLEDQGYKSKDIQLLADTRDDLYFEKKEKVHFSTLEDRNSFLQTMRRVIGHHKPEIEGIVGSEDMFGLTQEEKENYYEQLRKGKIYLFISPKKIQNFDAHLNDSSWDDDSSYEDAVFRINTKGL</sequence>
<evidence type="ECO:0000313" key="2">
    <source>
        <dbReference type="Proteomes" id="UP000602076"/>
    </source>
</evidence>
<dbReference type="AlphaFoldDB" id="A0A927H944"/>
<reference evidence="1" key="1">
    <citation type="submission" date="2020-09" db="EMBL/GenBank/DDBJ databases">
        <title>Bacillus faecalis sp. nov., a moderately halophilic bacterium isolated from cow faeces.</title>
        <authorList>
            <person name="Jiang L."/>
            <person name="Lee J."/>
        </authorList>
    </citation>
    <scope>NUCLEOTIDE SEQUENCE</scope>
    <source>
        <strain evidence="1">AGMB 02131</strain>
    </source>
</reference>
<proteinExistence type="predicted"/>
<evidence type="ECO:0000313" key="1">
    <source>
        <dbReference type="EMBL" id="MBD3107195.1"/>
    </source>
</evidence>
<name>A0A927H944_9BACI</name>
<keyword evidence="2" id="KW-1185">Reference proteome</keyword>
<comment type="caution">
    <text evidence="1">The sequence shown here is derived from an EMBL/GenBank/DDBJ whole genome shotgun (WGS) entry which is preliminary data.</text>
</comment>
<gene>
    <name evidence="1" type="ORF">IEO70_02360</name>
</gene>
<dbReference type="EMBL" id="JACXSI010000004">
    <property type="protein sequence ID" value="MBD3107195.1"/>
    <property type="molecule type" value="Genomic_DNA"/>
</dbReference>
<accession>A0A927H944</accession>